<name>A0A830H7B5_9CHLO</name>
<evidence type="ECO:0000259" key="2">
    <source>
        <dbReference type="Pfam" id="PF02214"/>
    </source>
</evidence>
<sequence>MGSHQTSAARPEREAFRDTFSPEEVHIVLSPGTSSQRPSPREDDNGALARADDDVFASPGDSEVSEAIAETMAEFESGMKAFNEASQRLQDAARRCRKVVSVAATRASTIETDALLEANRRRDEVASELAKYKNEIMDDVVRQRLDVEEAAARVVSERVTSTRSMERASAAARGKISLDVGGVKFTTSLTTLLAVPGSLFTTMLANGQDAVPMDEDGRVFIDRDGERFRTILAFMRECAEFPEEILDLKMESRVVKDLTPRQRDDILSDARYFGLVEAMFPFQEATDVGLELLRSYLEMYKRNVSTSMYDQKRAVRVQRNVLDKSEIMNAMKRALMFIKCLVLELGGSSLNERVQGKYCITRDTINHAPIWKQMQSRNEEGISAPFYMYFAKDGRLWIGERDAALKGANYGYLFNNVCLPLTFRSPLNVNPRMWQANADGASDAEWSGQTQPKEMQWIEVSDVTLACIHALDDNYNADVLAARRLTGHKMSPVPNASPSYSPRSHHHLNQGGGGDDD</sequence>
<dbReference type="InterPro" id="IPR011333">
    <property type="entry name" value="SKP1/BTB/POZ_sf"/>
</dbReference>
<dbReference type="Pfam" id="PF02214">
    <property type="entry name" value="BTB_2"/>
    <property type="match status" value="1"/>
</dbReference>
<dbReference type="Proteomes" id="UP000660262">
    <property type="component" value="Unassembled WGS sequence"/>
</dbReference>
<dbReference type="AlphaFoldDB" id="A0A830H7B5"/>
<proteinExistence type="predicted"/>
<dbReference type="EMBL" id="BNJQ01000002">
    <property type="protein sequence ID" value="GHP01940.1"/>
    <property type="molecule type" value="Genomic_DNA"/>
</dbReference>
<reference evidence="3" key="1">
    <citation type="submission" date="2020-10" db="EMBL/GenBank/DDBJ databases">
        <title>Unveiling of a novel bifunctional photoreceptor, Dualchrome1, isolated from a cosmopolitan green alga.</title>
        <authorList>
            <person name="Suzuki S."/>
            <person name="Kawachi M."/>
        </authorList>
    </citation>
    <scope>NUCLEOTIDE SEQUENCE</scope>
    <source>
        <strain evidence="3">NIES 2893</strain>
    </source>
</reference>
<comment type="caution">
    <text evidence="3">The sequence shown here is derived from an EMBL/GenBank/DDBJ whole genome shotgun (WGS) entry which is preliminary data.</text>
</comment>
<organism evidence="3 4">
    <name type="scientific">Pycnococcus provasolii</name>
    <dbReference type="NCBI Taxonomy" id="41880"/>
    <lineage>
        <taxon>Eukaryota</taxon>
        <taxon>Viridiplantae</taxon>
        <taxon>Chlorophyta</taxon>
        <taxon>Pseudoscourfieldiophyceae</taxon>
        <taxon>Pseudoscourfieldiales</taxon>
        <taxon>Pycnococcaceae</taxon>
        <taxon>Pycnococcus</taxon>
    </lineage>
</organism>
<dbReference type="SUPFAM" id="SSF54695">
    <property type="entry name" value="POZ domain"/>
    <property type="match status" value="1"/>
</dbReference>
<feature type="region of interest" description="Disordered" evidence="1">
    <location>
        <begin position="1"/>
        <end position="61"/>
    </location>
</feature>
<protein>
    <recommendedName>
        <fullName evidence="2">Potassium channel tetramerisation-type BTB domain-containing protein</fullName>
    </recommendedName>
</protein>
<evidence type="ECO:0000256" key="1">
    <source>
        <dbReference type="SAM" id="MobiDB-lite"/>
    </source>
</evidence>
<feature type="region of interest" description="Disordered" evidence="1">
    <location>
        <begin position="491"/>
        <end position="517"/>
    </location>
</feature>
<accession>A0A830H7B5</accession>
<gene>
    <name evidence="3" type="ORF">PPROV_000069600</name>
</gene>
<dbReference type="InterPro" id="IPR003131">
    <property type="entry name" value="T1-type_BTB"/>
</dbReference>
<keyword evidence="4" id="KW-1185">Reference proteome</keyword>
<dbReference type="PANTHER" id="PTHR14499:SF136">
    <property type="entry name" value="GH08630P"/>
    <property type="match status" value="1"/>
</dbReference>
<evidence type="ECO:0000313" key="4">
    <source>
        <dbReference type="Proteomes" id="UP000660262"/>
    </source>
</evidence>
<dbReference type="Gene3D" id="3.30.710.10">
    <property type="entry name" value="Potassium Channel Kv1.1, Chain A"/>
    <property type="match status" value="1"/>
</dbReference>
<dbReference type="GO" id="GO:0051260">
    <property type="term" value="P:protein homooligomerization"/>
    <property type="evidence" value="ECO:0007669"/>
    <property type="project" value="InterPro"/>
</dbReference>
<evidence type="ECO:0000313" key="3">
    <source>
        <dbReference type="EMBL" id="GHP01940.1"/>
    </source>
</evidence>
<dbReference type="OrthoDB" id="2414723at2759"/>
<dbReference type="PANTHER" id="PTHR14499">
    <property type="entry name" value="POTASSIUM CHANNEL TETRAMERIZATION DOMAIN-CONTAINING"/>
    <property type="match status" value="1"/>
</dbReference>
<feature type="domain" description="Potassium channel tetramerisation-type BTB" evidence="2">
    <location>
        <begin position="176"/>
        <end position="241"/>
    </location>
</feature>